<dbReference type="PRINTS" id="PR00032">
    <property type="entry name" value="HTHARAC"/>
</dbReference>
<keyword evidence="2" id="KW-0238">DNA-binding</keyword>
<dbReference type="Pfam" id="PF02311">
    <property type="entry name" value="AraC_binding"/>
    <property type="match status" value="1"/>
</dbReference>
<dbReference type="InterPro" id="IPR018060">
    <property type="entry name" value="HTH_AraC"/>
</dbReference>
<evidence type="ECO:0000256" key="4">
    <source>
        <dbReference type="ARBA" id="ARBA00023163"/>
    </source>
</evidence>
<gene>
    <name evidence="6" type="primary">phaA</name>
    <name evidence="6" type="ORF">EZMO1_0449</name>
</gene>
<evidence type="ECO:0000313" key="7">
    <source>
        <dbReference type="Proteomes" id="UP000071065"/>
    </source>
</evidence>
<dbReference type="Gene3D" id="1.10.10.60">
    <property type="entry name" value="Homeodomain-like"/>
    <property type="match status" value="1"/>
</dbReference>
<dbReference type="GO" id="GO:0043565">
    <property type="term" value="F:sequence-specific DNA binding"/>
    <property type="evidence" value="ECO:0007669"/>
    <property type="project" value="InterPro"/>
</dbReference>
<reference evidence="6 7" key="1">
    <citation type="journal article" date="2016" name="Front. Microbiol.">
        <title>Genomic Insight into the Host-Endosymbiont Relationship of Endozoicomonas montiporae CL-33(T) with its Coral Host.</title>
        <authorList>
            <person name="Ding J.-Y."/>
            <person name="Shiu J.-H."/>
            <person name="Chen W.-M."/>
            <person name="Chiang Y.-R."/>
            <person name="Tang S.-L."/>
        </authorList>
    </citation>
    <scope>NUCLEOTIDE SEQUENCE [LARGE SCALE GENOMIC DNA]</scope>
    <source>
        <strain evidence="6 7">CL-33</strain>
    </source>
</reference>
<evidence type="ECO:0000256" key="3">
    <source>
        <dbReference type="ARBA" id="ARBA00023159"/>
    </source>
</evidence>
<dbReference type="SMART" id="SM00342">
    <property type="entry name" value="HTH_ARAC"/>
    <property type="match status" value="1"/>
</dbReference>
<dbReference type="InterPro" id="IPR014710">
    <property type="entry name" value="RmlC-like_jellyroll"/>
</dbReference>
<keyword evidence="1" id="KW-0805">Transcription regulation</keyword>
<dbReference type="EMBL" id="CP013251">
    <property type="protein sequence ID" value="AMO54700.1"/>
    <property type="molecule type" value="Genomic_DNA"/>
</dbReference>
<dbReference type="Proteomes" id="UP000071065">
    <property type="component" value="Chromosome"/>
</dbReference>
<evidence type="ECO:0000256" key="2">
    <source>
        <dbReference type="ARBA" id="ARBA00023125"/>
    </source>
</evidence>
<dbReference type="AlphaFoldDB" id="A0A142B7H4"/>
<dbReference type="InterPro" id="IPR011983">
    <property type="entry name" value="HpaA_TReg"/>
</dbReference>
<dbReference type="InterPro" id="IPR009057">
    <property type="entry name" value="Homeodomain-like_sf"/>
</dbReference>
<keyword evidence="4" id="KW-0804">Transcription</keyword>
<dbReference type="Gene3D" id="2.60.120.10">
    <property type="entry name" value="Jelly Rolls"/>
    <property type="match status" value="1"/>
</dbReference>
<dbReference type="PANTHER" id="PTHR43280">
    <property type="entry name" value="ARAC-FAMILY TRANSCRIPTIONAL REGULATOR"/>
    <property type="match status" value="1"/>
</dbReference>
<protein>
    <submittedName>
        <fullName evidence="6">Putative AraC family transcriptional regulator</fullName>
    </submittedName>
</protein>
<dbReference type="GO" id="GO:0003700">
    <property type="term" value="F:DNA-binding transcription factor activity"/>
    <property type="evidence" value="ECO:0007669"/>
    <property type="project" value="InterPro"/>
</dbReference>
<dbReference type="SUPFAM" id="SSF46689">
    <property type="entry name" value="Homeodomain-like"/>
    <property type="match status" value="1"/>
</dbReference>
<name>A0A142B7H4_9GAMM</name>
<dbReference type="SUPFAM" id="SSF51182">
    <property type="entry name" value="RmlC-like cupins"/>
    <property type="match status" value="1"/>
</dbReference>
<evidence type="ECO:0000313" key="6">
    <source>
        <dbReference type="EMBL" id="AMO54700.1"/>
    </source>
</evidence>
<sequence length="311" mass="36430">MRSLSTKPVREKSVPDLIIDKNIQCIPNINIGQAYDQRYAHEDIHYERYEKMALFFGRNMPLHHHDRYFQVHVILQGSVRVQLDNHYYRVNAPMCIYTPPATPHAFVTDDETSGYVMTVKQETVWALLNDTGIIYDAPRCFSLKHSDTKTRHFLELCQLFQTEFENETRHQHHAIAAWTKLFLINLLRMTANNNPTLNTGTTDSKTFTRFNILIESHYTEHWPIVKYAAELGISTTHLNTICQRLSGKSCKHLIHDRVFVEARRLMLFTGQSINQISYQLGFKDPAYFSRFIKRMTGLPPNQFRLKPERDL</sequence>
<evidence type="ECO:0000256" key="1">
    <source>
        <dbReference type="ARBA" id="ARBA00023015"/>
    </source>
</evidence>
<dbReference type="PROSITE" id="PS01124">
    <property type="entry name" value="HTH_ARAC_FAMILY_2"/>
    <property type="match status" value="1"/>
</dbReference>
<dbReference type="Pfam" id="PF12833">
    <property type="entry name" value="HTH_18"/>
    <property type="match status" value="1"/>
</dbReference>
<evidence type="ECO:0000259" key="5">
    <source>
        <dbReference type="PROSITE" id="PS01124"/>
    </source>
</evidence>
<dbReference type="PANTHER" id="PTHR43280:SF19">
    <property type="entry name" value="4-HYDROXYPHENYLACETATE CATABOLISM PROTEIN"/>
    <property type="match status" value="1"/>
</dbReference>
<organism evidence="6 7">
    <name type="scientific">Endozoicomonas montiporae CL-33</name>
    <dbReference type="NCBI Taxonomy" id="570277"/>
    <lineage>
        <taxon>Bacteria</taxon>
        <taxon>Pseudomonadati</taxon>
        <taxon>Pseudomonadota</taxon>
        <taxon>Gammaproteobacteria</taxon>
        <taxon>Oceanospirillales</taxon>
        <taxon>Endozoicomonadaceae</taxon>
        <taxon>Endozoicomonas</taxon>
    </lineage>
</organism>
<dbReference type="InterPro" id="IPR011051">
    <property type="entry name" value="RmlC_Cupin_sf"/>
</dbReference>
<dbReference type="PATRIC" id="fig|570277.3.peg.475"/>
<dbReference type="InterPro" id="IPR020449">
    <property type="entry name" value="Tscrpt_reg_AraC-type_HTH"/>
</dbReference>
<accession>A0A142B7H4</accession>
<proteinExistence type="predicted"/>
<dbReference type="OrthoDB" id="9814125at2"/>
<dbReference type="InterPro" id="IPR003313">
    <property type="entry name" value="AraC-bd"/>
</dbReference>
<feature type="domain" description="HTH araC/xylS-type" evidence="5">
    <location>
        <begin position="208"/>
        <end position="306"/>
    </location>
</feature>
<dbReference type="STRING" id="570277.EZMO1_0449"/>
<keyword evidence="3" id="KW-0010">Activator</keyword>
<dbReference type="NCBIfam" id="TIGR02297">
    <property type="entry name" value="HpaA"/>
    <property type="match status" value="1"/>
</dbReference>
<dbReference type="KEGG" id="emp:EZMO1_0449"/>